<comment type="similarity">
    <text evidence="1">Belongs to the peptidase M16 family.</text>
</comment>
<dbReference type="PANTHER" id="PTHR11851:SF49">
    <property type="entry name" value="MITOCHONDRIAL-PROCESSING PEPTIDASE SUBUNIT ALPHA"/>
    <property type="match status" value="1"/>
</dbReference>
<feature type="domain" description="Peptidase M16 N-terminal" evidence="2">
    <location>
        <begin position="24"/>
        <end position="141"/>
    </location>
</feature>
<feature type="domain" description="Peptidase M16 C-terminal" evidence="3">
    <location>
        <begin position="181"/>
        <end position="364"/>
    </location>
</feature>
<dbReference type="Pfam" id="PF05193">
    <property type="entry name" value="Peptidase_M16_C"/>
    <property type="match status" value="1"/>
</dbReference>
<dbReference type="OrthoDB" id="9811314at2"/>
<name>A0A1G7KVF6_9ACTN</name>
<evidence type="ECO:0000259" key="3">
    <source>
        <dbReference type="Pfam" id="PF05193"/>
    </source>
</evidence>
<evidence type="ECO:0000313" key="5">
    <source>
        <dbReference type="Proteomes" id="UP000199406"/>
    </source>
</evidence>
<proteinExistence type="inferred from homology"/>
<evidence type="ECO:0000313" key="4">
    <source>
        <dbReference type="EMBL" id="SDF41195.1"/>
    </source>
</evidence>
<dbReference type="Gene3D" id="3.30.830.10">
    <property type="entry name" value="Metalloenzyme, LuxS/M16 peptidase-like"/>
    <property type="match status" value="2"/>
</dbReference>
<dbReference type="InterPro" id="IPR050361">
    <property type="entry name" value="MPP/UQCRC_Complex"/>
</dbReference>
<organism evidence="4 5">
    <name type="scientific">Blastococcus aurantiacus</name>
    <dbReference type="NCBI Taxonomy" id="1550231"/>
    <lineage>
        <taxon>Bacteria</taxon>
        <taxon>Bacillati</taxon>
        <taxon>Actinomycetota</taxon>
        <taxon>Actinomycetes</taxon>
        <taxon>Geodermatophilales</taxon>
        <taxon>Geodermatophilaceae</taxon>
        <taxon>Blastococcus</taxon>
    </lineage>
</organism>
<dbReference type="InterPro" id="IPR011249">
    <property type="entry name" value="Metalloenz_LuxS/M16"/>
</dbReference>
<dbReference type="EMBL" id="FNBT01000003">
    <property type="protein sequence ID" value="SDF41195.1"/>
    <property type="molecule type" value="Genomic_DNA"/>
</dbReference>
<dbReference type="GO" id="GO:0046872">
    <property type="term" value="F:metal ion binding"/>
    <property type="evidence" value="ECO:0007669"/>
    <property type="project" value="InterPro"/>
</dbReference>
<sequence length="436" mass="47259">MTAAGTALTLRHPVERFTLDNGLRVVLAPDRSVPVVAVSVFYDVGMRNEPEGRTGFAHLFEHLMFQGSAHVPKMEHARLVQAAGGTFNGSTHQDYTNYFEALPAEALERALFLEADRMAAPAITEENLRNQIDVVKEEIRVNVLNRPYGAFPWLQLPQVAFESFANTHDGYGSFVDLESSTVDDATDFFSTYYAPGNAVLCIGGDLDVAETERLVQRWFGPVAAREVPPTPRTGEPMPTSVRSVVVEDRLATAPAVALGWRVPDPVANFDEYLGTVLLAELLSEGDASRLERRLIHDDRTAIAQSSYVGLFGDPFDVRDATLLTTQVHHPAGVPVERVTAAVHEEIARIGSDGVPADELRRVQARTEAQLLRQADSVLGRTLAFAAAELVHGRAELAGELAARLAAVTPEQVQAAARGLDPGTVAMLELRPAGGRA</sequence>
<dbReference type="PANTHER" id="PTHR11851">
    <property type="entry name" value="METALLOPROTEASE"/>
    <property type="match status" value="1"/>
</dbReference>
<dbReference type="RefSeq" id="WP_091765618.1">
    <property type="nucleotide sequence ID" value="NZ_FNBT01000003.1"/>
</dbReference>
<dbReference type="InterPro" id="IPR011765">
    <property type="entry name" value="Pept_M16_N"/>
</dbReference>
<dbReference type="AlphaFoldDB" id="A0A1G7KVF6"/>
<accession>A0A1G7KVF6</accession>
<evidence type="ECO:0000256" key="1">
    <source>
        <dbReference type="ARBA" id="ARBA00007261"/>
    </source>
</evidence>
<protein>
    <submittedName>
        <fullName evidence="4">Predicted Zn-dependent peptidase</fullName>
    </submittedName>
</protein>
<dbReference type="InterPro" id="IPR007863">
    <property type="entry name" value="Peptidase_M16_C"/>
</dbReference>
<gene>
    <name evidence="4" type="ORF">SAMN05660662_2101</name>
</gene>
<keyword evidence="5" id="KW-1185">Reference proteome</keyword>
<dbReference type="STRING" id="1550231.SAMN05660662_2101"/>
<dbReference type="Pfam" id="PF00675">
    <property type="entry name" value="Peptidase_M16"/>
    <property type="match status" value="1"/>
</dbReference>
<dbReference type="Proteomes" id="UP000199406">
    <property type="component" value="Unassembled WGS sequence"/>
</dbReference>
<dbReference type="SUPFAM" id="SSF63411">
    <property type="entry name" value="LuxS/MPP-like metallohydrolase"/>
    <property type="match status" value="2"/>
</dbReference>
<reference evidence="5" key="1">
    <citation type="submission" date="2016-10" db="EMBL/GenBank/DDBJ databases">
        <authorList>
            <person name="Varghese N."/>
            <person name="Submissions S."/>
        </authorList>
    </citation>
    <scope>NUCLEOTIDE SEQUENCE [LARGE SCALE GENOMIC DNA]</scope>
    <source>
        <strain evidence="5">DSM 44268</strain>
    </source>
</reference>
<evidence type="ECO:0000259" key="2">
    <source>
        <dbReference type="Pfam" id="PF00675"/>
    </source>
</evidence>